<feature type="transmembrane region" description="Helical" evidence="1">
    <location>
        <begin position="89"/>
        <end position="107"/>
    </location>
</feature>
<keyword evidence="1" id="KW-0472">Membrane</keyword>
<evidence type="ECO:0000256" key="1">
    <source>
        <dbReference type="SAM" id="Phobius"/>
    </source>
</evidence>
<proteinExistence type="predicted"/>
<feature type="transmembrane region" description="Helical" evidence="1">
    <location>
        <begin position="50"/>
        <end position="68"/>
    </location>
</feature>
<evidence type="ECO:0000313" key="2">
    <source>
        <dbReference type="EMBL" id="QPK82892.1"/>
    </source>
</evidence>
<organism evidence="2 3">
    <name type="scientific">Corynebacterium qintianiae</name>
    <dbReference type="NCBI Taxonomy" id="2709392"/>
    <lineage>
        <taxon>Bacteria</taxon>
        <taxon>Bacillati</taxon>
        <taxon>Actinomycetota</taxon>
        <taxon>Actinomycetes</taxon>
        <taxon>Mycobacteriales</taxon>
        <taxon>Corynebacteriaceae</taxon>
        <taxon>Corynebacterium</taxon>
    </lineage>
</organism>
<feature type="transmembrane region" description="Helical" evidence="1">
    <location>
        <begin position="113"/>
        <end position="132"/>
    </location>
</feature>
<sequence>MENKDAAVALETVTRVQTTAHRTQPANRVRWVYGALIGAAAGFCVYDSRWGVVVALGLLAVGIALAALRPRATGVRQAVRQPTSQQPKPSPVMWILPLLLLGSMPLIPKGNAVWAVIFGVAAAVLVTVTMLMEDRRAA</sequence>
<keyword evidence="3" id="KW-1185">Reference proteome</keyword>
<protein>
    <submittedName>
        <fullName evidence="2">Uncharacterized protein</fullName>
    </submittedName>
</protein>
<reference evidence="2 3" key="1">
    <citation type="submission" date="2020-11" db="EMBL/GenBank/DDBJ databases">
        <title>Corynebacterium sp. MC1420.</title>
        <authorList>
            <person name="Zhou J."/>
        </authorList>
    </citation>
    <scope>NUCLEOTIDE SEQUENCE [LARGE SCALE GENOMIC DNA]</scope>
    <source>
        <strain evidence="2 3">MC1420</strain>
    </source>
</reference>
<name>A0A7T0PFJ5_9CORY</name>
<dbReference type="Proteomes" id="UP000594586">
    <property type="component" value="Chromosome"/>
</dbReference>
<evidence type="ECO:0000313" key="3">
    <source>
        <dbReference type="Proteomes" id="UP000594586"/>
    </source>
</evidence>
<keyword evidence="1" id="KW-0812">Transmembrane</keyword>
<gene>
    <name evidence="2" type="ORF">G7Y29_08490</name>
</gene>
<accession>A0A7T0PFJ5</accession>
<dbReference type="KEGG" id="cqn:G7Y29_08490"/>
<keyword evidence="1" id="KW-1133">Transmembrane helix</keyword>
<dbReference type="EMBL" id="CP064955">
    <property type="protein sequence ID" value="QPK82892.1"/>
    <property type="molecule type" value="Genomic_DNA"/>
</dbReference>
<dbReference type="RefSeq" id="WP_165004418.1">
    <property type="nucleotide sequence ID" value="NZ_CP064955.1"/>
</dbReference>
<dbReference type="AlphaFoldDB" id="A0A7T0PFJ5"/>